<accession>A0AAP6MN36</accession>
<dbReference type="EC" id="2.3.-.-" evidence="3"/>
<feature type="transmembrane region" description="Helical" evidence="1">
    <location>
        <begin position="118"/>
        <end position="136"/>
    </location>
</feature>
<feature type="transmembrane region" description="Helical" evidence="1">
    <location>
        <begin position="12"/>
        <end position="34"/>
    </location>
</feature>
<dbReference type="PANTHER" id="PTHR10983">
    <property type="entry name" value="1-ACYLGLYCEROL-3-PHOSPHATE ACYLTRANSFERASE-RELATED"/>
    <property type="match status" value="1"/>
</dbReference>
<keyword evidence="4" id="KW-1185">Reference proteome</keyword>
<dbReference type="PANTHER" id="PTHR10983:SF16">
    <property type="entry name" value="LYSOCARDIOLIPIN ACYLTRANSFERASE 1"/>
    <property type="match status" value="1"/>
</dbReference>
<feature type="domain" description="Phospholipid/glycerol acyltransferase" evidence="2">
    <location>
        <begin position="84"/>
        <end position="211"/>
    </location>
</feature>
<gene>
    <name evidence="3" type="ORF">VCB98_09415</name>
</gene>
<feature type="transmembrane region" description="Helical" evidence="1">
    <location>
        <begin position="46"/>
        <end position="66"/>
    </location>
</feature>
<dbReference type="AlphaFoldDB" id="A0AAP6MN36"/>
<name>A0AAP6MN36_9GAMM</name>
<evidence type="ECO:0000313" key="3">
    <source>
        <dbReference type="EMBL" id="MEA5446036.1"/>
    </source>
</evidence>
<keyword evidence="3" id="KW-0808">Transferase</keyword>
<dbReference type="GO" id="GO:0016746">
    <property type="term" value="F:acyltransferase activity"/>
    <property type="evidence" value="ECO:0007669"/>
    <property type="project" value="UniProtKB-KW"/>
</dbReference>
<proteinExistence type="predicted"/>
<dbReference type="EMBL" id="JAYGII010000019">
    <property type="protein sequence ID" value="MEA5446036.1"/>
    <property type="molecule type" value="Genomic_DNA"/>
</dbReference>
<dbReference type="InterPro" id="IPR002123">
    <property type="entry name" value="Plipid/glycerol_acylTrfase"/>
</dbReference>
<evidence type="ECO:0000313" key="4">
    <source>
        <dbReference type="Proteomes" id="UP001302316"/>
    </source>
</evidence>
<evidence type="ECO:0000259" key="2">
    <source>
        <dbReference type="SMART" id="SM00563"/>
    </source>
</evidence>
<dbReference type="Pfam" id="PF01553">
    <property type="entry name" value="Acyltransferase"/>
    <property type="match status" value="1"/>
</dbReference>
<protein>
    <submittedName>
        <fullName evidence="3">Acyltransferase</fullName>
        <ecNumber evidence="3">2.3.-.-</ecNumber>
    </submittedName>
</protein>
<dbReference type="RefSeq" id="WP_346051996.1">
    <property type="nucleotide sequence ID" value="NZ_JAYGII010000019.1"/>
</dbReference>
<dbReference type="SUPFAM" id="SSF69593">
    <property type="entry name" value="Glycerol-3-phosphate (1)-acyltransferase"/>
    <property type="match status" value="1"/>
</dbReference>
<organism evidence="3 4">
    <name type="scientific">Natronospira elongata</name>
    <dbReference type="NCBI Taxonomy" id="3110268"/>
    <lineage>
        <taxon>Bacteria</taxon>
        <taxon>Pseudomonadati</taxon>
        <taxon>Pseudomonadota</taxon>
        <taxon>Gammaproteobacteria</taxon>
        <taxon>Natronospirales</taxon>
        <taxon>Natronospiraceae</taxon>
        <taxon>Natronospira</taxon>
    </lineage>
</organism>
<sequence length="291" mass="34205">MNILRGVLSQIIIIPATVVLIVPMMLTALIKLLVPNRRFRRFGTRIVIGIAEIWAWLVVRTFRLVLQTRYEVSGDLDVDRQHSYMLICNHQSWVDIPVLIEVFDGRAPFYRFFLKQELIWLPLLGMAFWALEYPFMKRYSKAEIRKNPEKQGRDLEATKIACERMRGLPATIINYPEGTRFTWAKHEKQDSPFTNLLRPRAGGISFVLSAMNDQLDGLIDVTIRYPGGKPGFWQFLSNRVPRVQVHVRKLPIPTEMTQGDYQNDPEFRARFQQWVNQLWEEKDQRLEKMKD</sequence>
<dbReference type="SMART" id="SM00563">
    <property type="entry name" value="PlsC"/>
    <property type="match status" value="1"/>
</dbReference>
<comment type="caution">
    <text evidence="3">The sequence shown here is derived from an EMBL/GenBank/DDBJ whole genome shotgun (WGS) entry which is preliminary data.</text>
</comment>
<evidence type="ECO:0000256" key="1">
    <source>
        <dbReference type="SAM" id="Phobius"/>
    </source>
</evidence>
<keyword evidence="1" id="KW-1133">Transmembrane helix</keyword>
<dbReference type="NCBIfam" id="NF010621">
    <property type="entry name" value="PRK14014.1"/>
    <property type="match status" value="1"/>
</dbReference>
<keyword evidence="1" id="KW-0472">Membrane</keyword>
<reference evidence="3 4" key="1">
    <citation type="submission" date="2023-12" db="EMBL/GenBank/DDBJ databases">
        <title>Whole-genome sequencing of halo(alkali)philic microorganisms from hypersaline lakes.</title>
        <authorList>
            <person name="Sorokin D.Y."/>
            <person name="Merkel A.Y."/>
            <person name="Messina E."/>
            <person name="Yakimov M."/>
        </authorList>
    </citation>
    <scope>NUCLEOTIDE SEQUENCE [LARGE SCALE GENOMIC DNA]</scope>
    <source>
        <strain evidence="3 4">AB-CW1</strain>
    </source>
</reference>
<dbReference type="Proteomes" id="UP001302316">
    <property type="component" value="Unassembled WGS sequence"/>
</dbReference>
<keyword evidence="1" id="KW-0812">Transmembrane</keyword>
<dbReference type="CDD" id="cd07990">
    <property type="entry name" value="LPLAT_LCLAT1-like"/>
    <property type="match status" value="1"/>
</dbReference>
<keyword evidence="3" id="KW-0012">Acyltransferase</keyword>